<gene>
    <name evidence="2" type="ORF">Ec46</name>
</gene>
<keyword evidence="1" id="KW-0472">Membrane</keyword>
<proteinExistence type="predicted"/>
<feature type="transmembrane region" description="Helical" evidence="1">
    <location>
        <begin position="85"/>
        <end position="103"/>
    </location>
</feature>
<evidence type="ECO:0000256" key="1">
    <source>
        <dbReference type="SAM" id="Phobius"/>
    </source>
</evidence>
<organism evidence="2 3">
    <name type="scientific">Enterobacter phage Ec_L1</name>
    <dbReference type="NCBI Taxonomy" id="2070180"/>
    <lineage>
        <taxon>Viruses</taxon>
        <taxon>Duplodnaviria</taxon>
        <taxon>Heunggongvirae</taxon>
        <taxon>Uroviricota</taxon>
        <taxon>Caudoviricetes</taxon>
        <taxon>Drexlerviridae</taxon>
        <taxon>Eclunavirus</taxon>
        <taxon>Eclunavirus EcL1</taxon>
    </lineage>
</organism>
<accession>A0A2P0W9W4</accession>
<keyword evidence="1" id="KW-1133">Transmembrane helix</keyword>
<keyword evidence="1" id="KW-0812">Transmembrane</keyword>
<dbReference type="Proteomes" id="UP000241856">
    <property type="component" value="Segment"/>
</dbReference>
<sequence>MKLLCVNSPVKGLIKEGKAYDIANESSAATTKVIFDEFGVPLYLNPVPGSAGLYQSRLGNGVFLFRMVDSSFEKHQKKLRNERRIELAILFAGAILVTAYMLMQG</sequence>
<evidence type="ECO:0000313" key="2">
    <source>
        <dbReference type="EMBL" id="AUV57160.1"/>
    </source>
</evidence>
<keyword evidence="3" id="KW-1185">Reference proteome</keyword>
<protein>
    <submittedName>
        <fullName evidence="2">Uncharacterized protein</fullName>
    </submittedName>
</protein>
<reference evidence="2 3" key="1">
    <citation type="submission" date="2017-12" db="EMBL/GenBank/DDBJ databases">
        <title>Genomic analysis of a novel phage Ec_L1 lytic to Enterobacter cloacae.</title>
        <authorList>
            <person name="Li Z."/>
            <person name="Ren H."/>
            <person name="Xu Y."/>
        </authorList>
    </citation>
    <scope>NUCLEOTIDE SEQUENCE [LARGE SCALE GENOMIC DNA]</scope>
</reference>
<evidence type="ECO:0000313" key="3">
    <source>
        <dbReference type="Proteomes" id="UP000241856"/>
    </source>
</evidence>
<dbReference type="EMBL" id="MG732930">
    <property type="protein sequence ID" value="AUV57160.1"/>
    <property type="molecule type" value="Genomic_DNA"/>
</dbReference>
<name>A0A2P0W9W4_9CAUD</name>